<evidence type="ECO:0000313" key="3">
    <source>
        <dbReference type="Proteomes" id="UP001174909"/>
    </source>
</evidence>
<reference evidence="2" key="1">
    <citation type="submission" date="2023-03" db="EMBL/GenBank/DDBJ databases">
        <authorList>
            <person name="Steffen K."/>
            <person name="Cardenas P."/>
        </authorList>
    </citation>
    <scope>NUCLEOTIDE SEQUENCE</scope>
</reference>
<organism evidence="2 3">
    <name type="scientific">Geodia barretti</name>
    <name type="common">Barrett's horny sponge</name>
    <dbReference type="NCBI Taxonomy" id="519541"/>
    <lineage>
        <taxon>Eukaryota</taxon>
        <taxon>Metazoa</taxon>
        <taxon>Porifera</taxon>
        <taxon>Demospongiae</taxon>
        <taxon>Heteroscleromorpha</taxon>
        <taxon>Tetractinellida</taxon>
        <taxon>Astrophorina</taxon>
        <taxon>Geodiidae</taxon>
        <taxon>Geodia</taxon>
    </lineage>
</organism>
<feature type="domain" description="MrfA-like Zn-binding" evidence="1">
    <location>
        <begin position="389"/>
        <end position="443"/>
    </location>
</feature>
<evidence type="ECO:0000259" key="1">
    <source>
        <dbReference type="Pfam" id="PF09369"/>
    </source>
</evidence>
<dbReference type="Pfam" id="PF09369">
    <property type="entry name" value="MZB"/>
    <property type="match status" value="1"/>
</dbReference>
<accession>A0AA35SX77</accession>
<comment type="caution">
    <text evidence="2">The sequence shown here is derived from an EMBL/GenBank/DDBJ whole genome shotgun (WGS) entry which is preliminary data.</text>
</comment>
<dbReference type="InterPro" id="IPR018973">
    <property type="entry name" value="MZB"/>
</dbReference>
<dbReference type="Proteomes" id="UP001174909">
    <property type="component" value="Unassembled WGS sequence"/>
</dbReference>
<sequence>MARRCYSTAVEICQARGVNPGIMSLASTGGPGSEEGGVPSASEQNPVGAVFTTLTPNGVTMAENCGGLILVGFPDTPGEALRVLESVGRQAEPEAFAIFYSLGDSETRFFAHNLTGLLAKGPDLIGVDADISEVVQLHVPHLISESEGRVYSFSREVLGNALFQTLRREGSELAFTEEFDPDEIELRPGTDKCWSLWNDGEQIGFLPSYQGFREAYPGAILAFRDVKYRVSESLSGHEDGASPKVVLESLDELVGLSTQPEFATSLAIRDDSLGLPLATGPSLHLGNVTLEERLVQISLVDESAEPSLDEQVPEERRIRGRLIGTHTPENDVSWHSDAQAFWIDVGSLLTGESGPPADNESVVVDSIVPALEQMLRVGVRFSFPVGPYDLITYSEGSRIFLLEAGPGALGVVKKAFDRWRDILELGASLARQCECEKGCPYCIVPPFSYNKSVDKVAALELADRLLEATRET</sequence>
<proteinExistence type="predicted"/>
<protein>
    <recommendedName>
        <fullName evidence="1">MrfA-like Zn-binding domain-containing protein</fullName>
    </recommendedName>
</protein>
<name>A0AA35SX77_GEOBA</name>
<keyword evidence="3" id="KW-1185">Reference proteome</keyword>
<dbReference type="AlphaFoldDB" id="A0AA35SX77"/>
<dbReference type="EMBL" id="CASHTH010002929">
    <property type="protein sequence ID" value="CAI8037364.1"/>
    <property type="molecule type" value="Genomic_DNA"/>
</dbReference>
<evidence type="ECO:0000313" key="2">
    <source>
        <dbReference type="EMBL" id="CAI8037364.1"/>
    </source>
</evidence>
<gene>
    <name evidence="2" type="ORF">GBAR_LOCUS20887</name>
</gene>